<sequence>MKISEIFKTRKTRLPAMGLIVAVFVIPAAALITTAFCNNRWCQIFPWQNKTISGFEECVSLGYPVAESQPRRCLTPQGSFVENLEQPTGGIAESFYSEEITVDKPLINALVTSPLEIKGKARGSWFFEASFPVSIVDANNNILGQWHAEALEDWMTTEFVPFKAELSFSASETKMGFLILSKDNPSGLPENDAEIRIPVLFTE</sequence>
<evidence type="ECO:0000313" key="4">
    <source>
        <dbReference type="Proteomes" id="UP000176951"/>
    </source>
</evidence>
<comment type="caution">
    <text evidence="3">The sequence shown here is derived from an EMBL/GenBank/DDBJ whole genome shotgun (WGS) entry which is preliminary data.</text>
</comment>
<proteinExistence type="predicted"/>
<accession>A0A1G2PQF7</accession>
<feature type="transmembrane region" description="Helical" evidence="1">
    <location>
        <begin position="12"/>
        <end position="36"/>
    </location>
</feature>
<dbReference type="InterPro" id="IPR018911">
    <property type="entry name" value="Gmad2_Ig-like_dom"/>
</dbReference>
<organism evidence="3 4">
    <name type="scientific">Candidatus Terrybacteria bacterium RIFCSPLOWO2_01_FULL_40_23</name>
    <dbReference type="NCBI Taxonomy" id="1802366"/>
    <lineage>
        <taxon>Bacteria</taxon>
        <taxon>Candidatus Terryibacteriota</taxon>
    </lineage>
</organism>
<gene>
    <name evidence="3" type="ORF">A3A97_03200</name>
</gene>
<evidence type="ECO:0000259" key="2">
    <source>
        <dbReference type="Pfam" id="PF10648"/>
    </source>
</evidence>
<reference evidence="3 4" key="1">
    <citation type="journal article" date="2016" name="Nat. Commun.">
        <title>Thousands of microbial genomes shed light on interconnected biogeochemical processes in an aquifer system.</title>
        <authorList>
            <person name="Anantharaman K."/>
            <person name="Brown C.T."/>
            <person name="Hug L.A."/>
            <person name="Sharon I."/>
            <person name="Castelle C.J."/>
            <person name="Probst A.J."/>
            <person name="Thomas B.C."/>
            <person name="Singh A."/>
            <person name="Wilkins M.J."/>
            <person name="Karaoz U."/>
            <person name="Brodie E.L."/>
            <person name="Williams K.H."/>
            <person name="Hubbard S.S."/>
            <person name="Banfield J.F."/>
        </authorList>
    </citation>
    <scope>NUCLEOTIDE SEQUENCE [LARGE SCALE GENOMIC DNA]</scope>
</reference>
<dbReference type="Proteomes" id="UP000176951">
    <property type="component" value="Unassembled WGS sequence"/>
</dbReference>
<name>A0A1G2PQF7_9BACT</name>
<keyword evidence="1" id="KW-0812">Transmembrane</keyword>
<keyword evidence="1" id="KW-1133">Transmembrane helix</keyword>
<dbReference type="AlphaFoldDB" id="A0A1G2PQF7"/>
<feature type="domain" description="Bacterial spore germination immunoglobulin-like" evidence="2">
    <location>
        <begin position="100"/>
        <end position="186"/>
    </location>
</feature>
<keyword evidence="1" id="KW-0472">Membrane</keyword>
<dbReference type="EMBL" id="MHSW01000034">
    <property type="protein sequence ID" value="OHA50554.1"/>
    <property type="molecule type" value="Genomic_DNA"/>
</dbReference>
<evidence type="ECO:0000256" key="1">
    <source>
        <dbReference type="SAM" id="Phobius"/>
    </source>
</evidence>
<dbReference type="Pfam" id="PF10648">
    <property type="entry name" value="Gmad2"/>
    <property type="match status" value="1"/>
</dbReference>
<evidence type="ECO:0000313" key="3">
    <source>
        <dbReference type="EMBL" id="OHA50554.1"/>
    </source>
</evidence>
<protein>
    <recommendedName>
        <fullName evidence="2">Bacterial spore germination immunoglobulin-like domain-containing protein</fullName>
    </recommendedName>
</protein>